<accession>A0A852W8I0</accession>
<dbReference type="AlphaFoldDB" id="A0A852W8I0"/>
<dbReference type="SMART" id="SM01120">
    <property type="entry name" value="Dak2"/>
    <property type="match status" value="1"/>
</dbReference>
<dbReference type="Proteomes" id="UP000549695">
    <property type="component" value="Unassembled WGS sequence"/>
</dbReference>
<dbReference type="GO" id="GO:0019563">
    <property type="term" value="P:glycerol catabolic process"/>
    <property type="evidence" value="ECO:0007669"/>
    <property type="project" value="TreeGrafter"/>
</dbReference>
<dbReference type="PANTHER" id="PTHR28629:SF4">
    <property type="entry name" value="TRIOKINASE_FMN CYCLASE"/>
    <property type="match status" value="1"/>
</dbReference>
<name>A0A852W8I0_PSEA5</name>
<dbReference type="RefSeq" id="WP_073574738.1">
    <property type="nucleotide sequence ID" value="NZ_BAAAJZ010000011.1"/>
</dbReference>
<feature type="domain" description="DhaL" evidence="3">
    <location>
        <begin position="7"/>
        <end position="193"/>
    </location>
</feature>
<sequence>MTGHHPLDQDAVLARFARAVEDGHGVLTDLDQHSGDGDYGDNLRAGVRLAVALAGRGPQRGFGALGEVFLDEVGGTSGPLLGLLFSEIARALSYGSADTAAFAAGARAGLTAIQRVGEAEVGDRTMVDALAPAVTALDRSGYAAAAAAALDGAERTAELAARHGRASYVGERAKGAPDPGAVGVALLFAAVAAVAEPGAEVADPLAGRA</sequence>
<dbReference type="Pfam" id="PF02734">
    <property type="entry name" value="Dak2"/>
    <property type="match status" value="1"/>
</dbReference>
<proteinExistence type="predicted"/>
<evidence type="ECO:0000256" key="1">
    <source>
        <dbReference type="ARBA" id="ARBA00022679"/>
    </source>
</evidence>
<dbReference type="InterPro" id="IPR036117">
    <property type="entry name" value="DhaL_dom_sf"/>
</dbReference>
<gene>
    <name evidence="4" type="ORF">HDA37_005504</name>
</gene>
<dbReference type="PANTHER" id="PTHR28629">
    <property type="entry name" value="TRIOKINASE/FMN CYCLASE"/>
    <property type="match status" value="1"/>
</dbReference>
<keyword evidence="2 4" id="KW-0418">Kinase</keyword>
<dbReference type="PROSITE" id="PS51480">
    <property type="entry name" value="DHAL"/>
    <property type="match status" value="1"/>
</dbReference>
<dbReference type="InterPro" id="IPR050861">
    <property type="entry name" value="Dihydroxyacetone_Kinase"/>
</dbReference>
<evidence type="ECO:0000313" key="4">
    <source>
        <dbReference type="EMBL" id="NYG05219.1"/>
    </source>
</evidence>
<comment type="caution">
    <text evidence="4">The sequence shown here is derived from an EMBL/GenBank/DDBJ whole genome shotgun (WGS) entry which is preliminary data.</text>
</comment>
<reference evidence="4 5" key="1">
    <citation type="submission" date="2020-07" db="EMBL/GenBank/DDBJ databases">
        <title>Sequencing the genomes of 1000 actinobacteria strains.</title>
        <authorList>
            <person name="Klenk H.-P."/>
        </authorList>
    </citation>
    <scope>NUCLEOTIDE SEQUENCE [LARGE SCALE GENOMIC DNA]</scope>
    <source>
        <strain evidence="4 5">DSM 44749</strain>
    </source>
</reference>
<dbReference type="Gene3D" id="1.25.40.340">
    <property type="match status" value="1"/>
</dbReference>
<keyword evidence="5" id="KW-1185">Reference proteome</keyword>
<evidence type="ECO:0000256" key="2">
    <source>
        <dbReference type="ARBA" id="ARBA00022777"/>
    </source>
</evidence>
<protein>
    <submittedName>
        <fullName evidence="4">Dihydroxyacetone kinase</fullName>
    </submittedName>
</protein>
<dbReference type="SUPFAM" id="SSF101473">
    <property type="entry name" value="DhaL-like"/>
    <property type="match status" value="1"/>
</dbReference>
<dbReference type="EMBL" id="JACCCZ010000001">
    <property type="protein sequence ID" value="NYG05219.1"/>
    <property type="molecule type" value="Genomic_DNA"/>
</dbReference>
<keyword evidence="1" id="KW-0808">Transferase</keyword>
<dbReference type="GO" id="GO:0005829">
    <property type="term" value="C:cytosol"/>
    <property type="evidence" value="ECO:0007669"/>
    <property type="project" value="TreeGrafter"/>
</dbReference>
<organism evidence="4 5">
    <name type="scientific">Pseudonocardia alni</name>
    <name type="common">Amycolata alni</name>
    <dbReference type="NCBI Taxonomy" id="33907"/>
    <lineage>
        <taxon>Bacteria</taxon>
        <taxon>Bacillati</taxon>
        <taxon>Actinomycetota</taxon>
        <taxon>Actinomycetes</taxon>
        <taxon>Pseudonocardiales</taxon>
        <taxon>Pseudonocardiaceae</taxon>
        <taxon>Pseudonocardia</taxon>
    </lineage>
</organism>
<dbReference type="GeneID" id="98055140"/>
<dbReference type="GO" id="GO:0004371">
    <property type="term" value="F:glycerone kinase activity"/>
    <property type="evidence" value="ECO:0007669"/>
    <property type="project" value="InterPro"/>
</dbReference>
<evidence type="ECO:0000259" key="3">
    <source>
        <dbReference type="PROSITE" id="PS51480"/>
    </source>
</evidence>
<dbReference type="InterPro" id="IPR004007">
    <property type="entry name" value="DhaL_dom"/>
</dbReference>
<evidence type="ECO:0000313" key="5">
    <source>
        <dbReference type="Proteomes" id="UP000549695"/>
    </source>
</evidence>